<keyword evidence="2" id="KW-1185">Reference proteome</keyword>
<dbReference type="SUPFAM" id="SSF81301">
    <property type="entry name" value="Nucleotidyltransferase"/>
    <property type="match status" value="1"/>
</dbReference>
<organism evidence="1 2">
    <name type="scientific">Streptomyces zhaozhouensis</name>
    <dbReference type="NCBI Taxonomy" id="1300267"/>
    <lineage>
        <taxon>Bacteria</taxon>
        <taxon>Bacillati</taxon>
        <taxon>Actinomycetota</taxon>
        <taxon>Actinomycetes</taxon>
        <taxon>Kitasatosporales</taxon>
        <taxon>Streptomycetaceae</taxon>
        <taxon>Streptomyces</taxon>
    </lineage>
</organism>
<dbReference type="Proteomes" id="UP000219072">
    <property type="component" value="Unassembled WGS sequence"/>
</dbReference>
<evidence type="ECO:0008006" key="3">
    <source>
        <dbReference type="Google" id="ProtNLM"/>
    </source>
</evidence>
<dbReference type="OrthoDB" id="5069422at2"/>
<proteinExistence type="predicted"/>
<dbReference type="RefSeq" id="WP_097231110.1">
    <property type="nucleotide sequence ID" value="NZ_OCNE01000007.1"/>
</dbReference>
<reference evidence="1 2" key="1">
    <citation type="submission" date="2017-09" db="EMBL/GenBank/DDBJ databases">
        <authorList>
            <person name="Ehlers B."/>
            <person name="Leendertz F.H."/>
        </authorList>
    </citation>
    <scope>NUCLEOTIDE SEQUENCE [LARGE SCALE GENOMIC DNA]</scope>
    <source>
        <strain evidence="1 2">CGMCC 4.7095</strain>
    </source>
</reference>
<dbReference type="InterPro" id="IPR043519">
    <property type="entry name" value="NT_sf"/>
</dbReference>
<name>A0A286DVD6_9ACTN</name>
<dbReference type="Gene3D" id="3.30.460.10">
    <property type="entry name" value="Beta Polymerase, domain 2"/>
    <property type="match status" value="1"/>
</dbReference>
<dbReference type="CDD" id="cd05403">
    <property type="entry name" value="NT_KNTase_like"/>
    <property type="match status" value="1"/>
</dbReference>
<evidence type="ECO:0000313" key="1">
    <source>
        <dbReference type="EMBL" id="SOD62631.1"/>
    </source>
</evidence>
<protein>
    <recommendedName>
        <fullName evidence="3">Nucleotidyltransferase domain-containing protein</fullName>
    </recommendedName>
</protein>
<sequence length="250" mass="26797">MFTEARRTGLRDALVAAAEGDPRVTAAALVGSAAVGREDRWSDIDLALAVAPDADFGRVVADWTARMAAHDVVDRLDLPLGATLFRVFLLRDTLQVDLSFWPAAEFGATGPKWRLLFGAANEELPHVRPPRARDLVGRAWLHALHVRSSLARGRGWQAEHMLSGMREQVLALACLRHGLPAVQGRGVDDLPGEVTGPFAETLARSVAPDEVGRAFAVTTRALLAEVALVDAALAARLDETLRRLGGLAPG</sequence>
<accession>A0A286DVD6</accession>
<evidence type="ECO:0000313" key="2">
    <source>
        <dbReference type="Proteomes" id="UP000219072"/>
    </source>
</evidence>
<gene>
    <name evidence="1" type="ORF">SAMN06297387_1074</name>
</gene>
<dbReference type="AlphaFoldDB" id="A0A286DVD6"/>
<dbReference type="EMBL" id="OCNE01000007">
    <property type="protein sequence ID" value="SOD62631.1"/>
    <property type="molecule type" value="Genomic_DNA"/>
</dbReference>